<sequence length="205" mass="22486">MPRKKKKFWNLGLKPKSTKSLIALICILIAALSLLSIIGQWMSYDNSLFVYLNRYFGNAVIILPLLFLSAGLSLTSIRWEIASSRIFWGLFVITLGLTTLFHLISNNHNIYKEAFEGSGGGIIGYHLGGTLINVFSVFGAFLVAMALLVIGLVIIFNTTLEELGEMVGKVAVPAGKGVHAVFWQPLAAGIRRVRNQEEVNEESSG</sequence>
<feature type="domain" description="DNA translocase FtsK 4TM region" evidence="7">
    <location>
        <begin position="55"/>
        <end position="166"/>
    </location>
</feature>
<reference evidence="8" key="2">
    <citation type="journal article" date="2021" name="Microbiome">
        <title>Successional dynamics and alternative stable states in a saline activated sludge microbial community over 9 years.</title>
        <authorList>
            <person name="Wang Y."/>
            <person name="Ye J."/>
            <person name="Ju F."/>
            <person name="Liu L."/>
            <person name="Boyd J.A."/>
            <person name="Deng Y."/>
            <person name="Parks D.H."/>
            <person name="Jiang X."/>
            <person name="Yin X."/>
            <person name="Woodcroft B.J."/>
            <person name="Tyson G.W."/>
            <person name="Hugenholtz P."/>
            <person name="Polz M.F."/>
            <person name="Zhang T."/>
        </authorList>
    </citation>
    <scope>NUCLEOTIDE SEQUENCE</scope>
    <source>
        <strain evidence="8">HKST-UBA02</strain>
    </source>
</reference>
<feature type="transmembrane region" description="Helical" evidence="6">
    <location>
        <begin position="134"/>
        <end position="156"/>
    </location>
</feature>
<keyword evidence="2" id="KW-1003">Cell membrane</keyword>
<evidence type="ECO:0000256" key="1">
    <source>
        <dbReference type="ARBA" id="ARBA00004651"/>
    </source>
</evidence>
<dbReference type="Pfam" id="PF13491">
    <property type="entry name" value="FtsK_4TM"/>
    <property type="match status" value="1"/>
</dbReference>
<protein>
    <submittedName>
        <fullName evidence="8">DNA translocase FtsK 4TM domain-containing protein</fullName>
    </submittedName>
</protein>
<comment type="subcellular location">
    <subcellularLocation>
        <location evidence="1">Cell membrane</location>
        <topology evidence="1">Multi-pass membrane protein</topology>
    </subcellularLocation>
</comment>
<organism evidence="8 9">
    <name type="scientific">candidate division WWE3 bacterium</name>
    <dbReference type="NCBI Taxonomy" id="2053526"/>
    <lineage>
        <taxon>Bacteria</taxon>
        <taxon>Katanobacteria</taxon>
    </lineage>
</organism>
<accession>A0A955RXG4</accession>
<proteinExistence type="predicted"/>
<gene>
    <name evidence="8" type="ORF">KC573_03190</name>
</gene>
<dbReference type="EMBL" id="JAGQKY010000151">
    <property type="protein sequence ID" value="MCA9397810.1"/>
    <property type="molecule type" value="Genomic_DNA"/>
</dbReference>
<evidence type="ECO:0000256" key="4">
    <source>
        <dbReference type="ARBA" id="ARBA00022989"/>
    </source>
</evidence>
<keyword evidence="3 6" id="KW-0812">Transmembrane</keyword>
<evidence type="ECO:0000256" key="2">
    <source>
        <dbReference type="ARBA" id="ARBA00022475"/>
    </source>
</evidence>
<keyword evidence="5 6" id="KW-0472">Membrane</keyword>
<keyword evidence="4 6" id="KW-1133">Transmembrane helix</keyword>
<dbReference type="GO" id="GO:0005886">
    <property type="term" value="C:plasma membrane"/>
    <property type="evidence" value="ECO:0007669"/>
    <property type="project" value="UniProtKB-SubCell"/>
</dbReference>
<feature type="transmembrane region" description="Helical" evidence="6">
    <location>
        <begin position="55"/>
        <end position="74"/>
    </location>
</feature>
<evidence type="ECO:0000256" key="6">
    <source>
        <dbReference type="SAM" id="Phobius"/>
    </source>
</evidence>
<dbReference type="Proteomes" id="UP000699691">
    <property type="component" value="Unassembled WGS sequence"/>
</dbReference>
<dbReference type="InterPro" id="IPR025199">
    <property type="entry name" value="FtsK_4TM"/>
</dbReference>
<feature type="non-terminal residue" evidence="8">
    <location>
        <position position="205"/>
    </location>
</feature>
<reference evidence="8" key="1">
    <citation type="submission" date="2020-04" db="EMBL/GenBank/DDBJ databases">
        <authorList>
            <person name="Zhang T."/>
        </authorList>
    </citation>
    <scope>NUCLEOTIDE SEQUENCE</scope>
    <source>
        <strain evidence="8">HKST-UBA02</strain>
    </source>
</reference>
<evidence type="ECO:0000256" key="3">
    <source>
        <dbReference type="ARBA" id="ARBA00022692"/>
    </source>
</evidence>
<comment type="caution">
    <text evidence="8">The sequence shown here is derived from an EMBL/GenBank/DDBJ whole genome shotgun (WGS) entry which is preliminary data.</text>
</comment>
<dbReference type="AlphaFoldDB" id="A0A955RXG4"/>
<feature type="transmembrane region" description="Helical" evidence="6">
    <location>
        <begin position="21"/>
        <end position="43"/>
    </location>
</feature>
<name>A0A955RXG4_UNCKA</name>
<evidence type="ECO:0000313" key="8">
    <source>
        <dbReference type="EMBL" id="MCA9397810.1"/>
    </source>
</evidence>
<feature type="transmembrane region" description="Helical" evidence="6">
    <location>
        <begin position="86"/>
        <end position="104"/>
    </location>
</feature>
<evidence type="ECO:0000256" key="5">
    <source>
        <dbReference type="ARBA" id="ARBA00023136"/>
    </source>
</evidence>
<evidence type="ECO:0000313" key="9">
    <source>
        <dbReference type="Proteomes" id="UP000699691"/>
    </source>
</evidence>
<evidence type="ECO:0000259" key="7">
    <source>
        <dbReference type="Pfam" id="PF13491"/>
    </source>
</evidence>